<proteinExistence type="predicted"/>
<sequence>MNTKIATISTESDQSDTPRTAKDPKAPVQKRERNMRVNNLSEKLRTDTVREIEAMALFLLSDGRAIGQEAAAGLSQLEQQADMPLEGLISLHGLLAEAVAPAKQRSLLSLQQGKASGRMSGFLGPTPGVRRLSIASLFFALTFFAISLSADINIEAMSKSIYELNGTPLAVKLALILSAAGLGASFSALFTVWEDLRKHRYEPLADSAIWMQIGLGVVAGLMLAEIIGSEQVLVEGSDTGAGFGGMSDTLLALLGGFSASVIHMVLNSIVNALKRAFDYTPDEQTPSNIQMPFQPRVANPSSVQGGQGRGETSYSARQPAERDAQD</sequence>
<evidence type="ECO:0000313" key="4">
    <source>
        <dbReference type="Proteomes" id="UP001318682"/>
    </source>
</evidence>
<keyword evidence="2" id="KW-1133">Transmembrane helix</keyword>
<feature type="compositionally biased region" description="Polar residues" evidence="1">
    <location>
        <begin position="1"/>
        <end position="18"/>
    </location>
</feature>
<reference evidence="4" key="1">
    <citation type="submission" date="2024-01" db="EMBL/GenBank/DDBJ databases">
        <title>Roseobacter fucihabitans sp. nov., isolated from the brown alga Fucus spiralis.</title>
        <authorList>
            <person name="Hahnke S."/>
            <person name="Berger M."/>
            <person name="Schlingloff A."/>
            <person name="Athale I."/>
            <person name="Neumann-Schaal M."/>
            <person name="Adenaya A."/>
            <person name="Poehlein A."/>
            <person name="Daniel R."/>
            <person name="Pertersen J."/>
            <person name="Brinkhoff T."/>
        </authorList>
    </citation>
    <scope>NUCLEOTIDE SEQUENCE [LARGE SCALE GENOMIC DNA]</scope>
    <source>
        <strain evidence="4">B14</strain>
    </source>
</reference>
<feature type="transmembrane region" description="Helical" evidence="2">
    <location>
        <begin position="249"/>
        <end position="270"/>
    </location>
</feature>
<feature type="compositionally biased region" description="Basic and acidic residues" evidence="1">
    <location>
        <begin position="19"/>
        <end position="33"/>
    </location>
</feature>
<keyword evidence="2" id="KW-0812">Transmembrane</keyword>
<feature type="region of interest" description="Disordered" evidence="1">
    <location>
        <begin position="1"/>
        <end position="33"/>
    </location>
</feature>
<evidence type="ECO:0000256" key="1">
    <source>
        <dbReference type="SAM" id="MobiDB-lite"/>
    </source>
</evidence>
<dbReference type="RefSeq" id="WP_187431343.1">
    <property type="nucleotide sequence ID" value="NZ_CP143423.1"/>
</dbReference>
<gene>
    <name evidence="3" type="ORF">ROLI_026940</name>
</gene>
<dbReference type="EMBL" id="CP143423">
    <property type="protein sequence ID" value="WVX49599.1"/>
    <property type="molecule type" value="Genomic_DNA"/>
</dbReference>
<feature type="region of interest" description="Disordered" evidence="1">
    <location>
        <begin position="284"/>
        <end position="326"/>
    </location>
</feature>
<name>A0ABZ2BXY6_9RHOB</name>
<feature type="compositionally biased region" description="Polar residues" evidence="1">
    <location>
        <begin position="299"/>
        <end position="316"/>
    </location>
</feature>
<dbReference type="Proteomes" id="UP001318682">
    <property type="component" value="Chromosome"/>
</dbReference>
<feature type="transmembrane region" description="Helical" evidence="2">
    <location>
        <begin position="170"/>
        <end position="196"/>
    </location>
</feature>
<keyword evidence="4" id="KW-1185">Reference proteome</keyword>
<keyword evidence="2" id="KW-0472">Membrane</keyword>
<feature type="transmembrane region" description="Helical" evidence="2">
    <location>
        <begin position="132"/>
        <end position="150"/>
    </location>
</feature>
<protein>
    <submittedName>
        <fullName evidence="3">Uncharacterized protein</fullName>
    </submittedName>
</protein>
<feature type="transmembrane region" description="Helical" evidence="2">
    <location>
        <begin position="208"/>
        <end position="229"/>
    </location>
</feature>
<accession>A0ABZ2BXY6</accession>
<organism evidence="3 4">
    <name type="scientific">Roseobacter fucihabitans</name>
    <dbReference type="NCBI Taxonomy" id="1537242"/>
    <lineage>
        <taxon>Bacteria</taxon>
        <taxon>Pseudomonadati</taxon>
        <taxon>Pseudomonadota</taxon>
        <taxon>Alphaproteobacteria</taxon>
        <taxon>Rhodobacterales</taxon>
        <taxon>Roseobacteraceae</taxon>
        <taxon>Roseobacter</taxon>
    </lineage>
</organism>
<evidence type="ECO:0000313" key="3">
    <source>
        <dbReference type="EMBL" id="WVX49599.1"/>
    </source>
</evidence>
<evidence type="ECO:0000256" key="2">
    <source>
        <dbReference type="SAM" id="Phobius"/>
    </source>
</evidence>